<proteinExistence type="predicted"/>
<keyword evidence="4" id="KW-0255">Endonuclease</keyword>
<evidence type="ECO:0000256" key="5">
    <source>
        <dbReference type="ARBA" id="ARBA00022801"/>
    </source>
</evidence>
<comment type="caution">
    <text evidence="8">The sequence shown here is derived from an EMBL/GenBank/DDBJ whole genome shotgun (WGS) entry which is preliminary data.</text>
</comment>
<dbReference type="AlphaFoldDB" id="A0A8H7QLJ4"/>
<evidence type="ECO:0000256" key="6">
    <source>
        <dbReference type="ARBA" id="ARBA00022918"/>
    </source>
</evidence>
<reference evidence="8" key="1">
    <citation type="submission" date="2020-12" db="EMBL/GenBank/DDBJ databases">
        <title>Metabolic potential, ecology and presence of endohyphal bacteria is reflected in genomic diversity of Mucoromycotina.</title>
        <authorList>
            <person name="Muszewska A."/>
            <person name="Okrasinska A."/>
            <person name="Steczkiewicz K."/>
            <person name="Drgas O."/>
            <person name="Orlowska M."/>
            <person name="Perlinska-Lenart U."/>
            <person name="Aleksandrzak-Piekarczyk T."/>
            <person name="Szatraj K."/>
            <person name="Zielenkiewicz U."/>
            <person name="Pilsyk S."/>
            <person name="Malc E."/>
            <person name="Mieczkowski P."/>
            <person name="Kruszewska J.S."/>
            <person name="Biernat P."/>
            <person name="Pawlowska J."/>
        </authorList>
    </citation>
    <scope>NUCLEOTIDE SEQUENCE</scope>
    <source>
        <strain evidence="8">WA0000017839</strain>
    </source>
</reference>
<keyword evidence="3" id="KW-0540">Nuclease</keyword>
<evidence type="ECO:0000259" key="7">
    <source>
        <dbReference type="PROSITE" id="PS50994"/>
    </source>
</evidence>
<dbReference type="EMBL" id="JAEPRD010000216">
    <property type="protein sequence ID" value="KAG2193801.1"/>
    <property type="molecule type" value="Genomic_DNA"/>
</dbReference>
<dbReference type="Pfam" id="PF17917">
    <property type="entry name" value="RT_RNaseH"/>
    <property type="match status" value="1"/>
</dbReference>
<dbReference type="SUPFAM" id="SSF56672">
    <property type="entry name" value="DNA/RNA polymerases"/>
    <property type="match status" value="1"/>
</dbReference>
<dbReference type="SUPFAM" id="SSF53098">
    <property type="entry name" value="Ribonuclease H-like"/>
    <property type="match status" value="1"/>
</dbReference>
<dbReference type="GO" id="GO:0003676">
    <property type="term" value="F:nucleic acid binding"/>
    <property type="evidence" value="ECO:0007669"/>
    <property type="project" value="InterPro"/>
</dbReference>
<dbReference type="InterPro" id="IPR000477">
    <property type="entry name" value="RT_dom"/>
</dbReference>
<dbReference type="PROSITE" id="PS50994">
    <property type="entry name" value="INTEGRASE"/>
    <property type="match status" value="1"/>
</dbReference>
<dbReference type="InterPro" id="IPR041373">
    <property type="entry name" value="RT_RNaseH"/>
</dbReference>
<evidence type="ECO:0000256" key="1">
    <source>
        <dbReference type="ARBA" id="ARBA00022679"/>
    </source>
</evidence>
<sequence length="797" mass="91433">MEQQNQLLEVLKARIGVFGMTYGDMTTTDLVEFQVNTGDAEPIVKKPNYHMTAEERKLLRKEVNTMVKYGLMEPAIYLKGFKGAWGFPCMFVGKKGGKKRLVVMFQGLNSVTTSDYWPVPLLNEVLENYAGCKYFTSVDMIKSFHQIKVAKESVEKLTVNTPWGAYSYKCMPFGLKNASFTLARAIHLALAEFTPESVNVYIDDASISSRTFKEHLRILDKVLARMEEVKFKLHPDKCLFASCEIELLGFKVGEEGISRDIRAFVNMVGFFLRHIKGFSNISAPLTALLKKSCRFEWKDAEEEAFEELKKALYNSATLSFPDEQYPYKLYTDASDVACGCCLTQDYGGEIGEKPVGFFSRKFTKQEMVYPTVEKELCAVVFALNKLKYLMGGKFELLTDNSVVMWLLKKSECSSRLQRWIACLQEFDFVVKHISGKMNTVADALSRSGADTQESKEGDTWDMAEDLYGEMRLVVEEEECYEQKLQSVYEYLMGLDQGDASREVKRQSNQFKIDEANEMWRHVGVGEARGGRRVKVVKVKDRMEVLKYLIVGMEYYTKWPVARAVPVADSENAVRFLYDELFTKYGPIKTFLTDGGSHFDNQYVERFAAYVQARHSFASGYHPETNGLVERFNGTLLAQLKKMAHDCPTTWHAHVNGILYTYRTRPHSILKISPYELMFGVVPQLPQGEVRGYLQELSRGMNEERCFALMDRRLSDDMETSENTVKRTQKFEVEDLVLRVDRRKIDKLAMNYLTSHFIVLKTFNNTCQLMDIKGKILKRRVNCQELKSFTQRKKLSGG</sequence>
<evidence type="ECO:0000313" key="8">
    <source>
        <dbReference type="EMBL" id="KAG2193801.1"/>
    </source>
</evidence>
<dbReference type="InterPro" id="IPR043502">
    <property type="entry name" value="DNA/RNA_pol_sf"/>
</dbReference>
<evidence type="ECO:0000313" key="9">
    <source>
        <dbReference type="Proteomes" id="UP000603453"/>
    </source>
</evidence>
<keyword evidence="9" id="KW-1185">Reference proteome</keyword>
<dbReference type="Gene3D" id="3.30.420.10">
    <property type="entry name" value="Ribonuclease H-like superfamily/Ribonuclease H"/>
    <property type="match status" value="2"/>
</dbReference>
<keyword evidence="2" id="KW-0548">Nucleotidyltransferase</keyword>
<evidence type="ECO:0000256" key="2">
    <source>
        <dbReference type="ARBA" id="ARBA00022695"/>
    </source>
</evidence>
<dbReference type="InterPro" id="IPR001584">
    <property type="entry name" value="Integrase_cat-core"/>
</dbReference>
<protein>
    <recommendedName>
        <fullName evidence="7">Integrase catalytic domain-containing protein</fullName>
    </recommendedName>
</protein>
<dbReference type="Gene3D" id="3.30.70.270">
    <property type="match status" value="2"/>
</dbReference>
<dbReference type="InterPro" id="IPR012337">
    <property type="entry name" value="RNaseH-like_sf"/>
</dbReference>
<dbReference type="GO" id="GO:0004519">
    <property type="term" value="F:endonuclease activity"/>
    <property type="evidence" value="ECO:0007669"/>
    <property type="project" value="UniProtKB-KW"/>
</dbReference>
<dbReference type="GO" id="GO:0003964">
    <property type="term" value="F:RNA-directed DNA polymerase activity"/>
    <property type="evidence" value="ECO:0007669"/>
    <property type="project" value="UniProtKB-KW"/>
</dbReference>
<dbReference type="PANTHER" id="PTHR37984:SF5">
    <property type="entry name" value="PROTEIN NYNRIN-LIKE"/>
    <property type="match status" value="1"/>
</dbReference>
<dbReference type="GO" id="GO:0015074">
    <property type="term" value="P:DNA integration"/>
    <property type="evidence" value="ECO:0007669"/>
    <property type="project" value="InterPro"/>
</dbReference>
<keyword evidence="5" id="KW-0378">Hydrolase</keyword>
<evidence type="ECO:0000256" key="4">
    <source>
        <dbReference type="ARBA" id="ARBA00022759"/>
    </source>
</evidence>
<dbReference type="GO" id="GO:0016787">
    <property type="term" value="F:hydrolase activity"/>
    <property type="evidence" value="ECO:0007669"/>
    <property type="project" value="UniProtKB-KW"/>
</dbReference>
<keyword evidence="6" id="KW-0695">RNA-directed DNA polymerase</keyword>
<feature type="domain" description="Integrase catalytic" evidence="7">
    <location>
        <begin position="510"/>
        <end position="681"/>
    </location>
</feature>
<dbReference type="InterPro" id="IPR036397">
    <property type="entry name" value="RNaseH_sf"/>
</dbReference>
<dbReference type="InterPro" id="IPR043128">
    <property type="entry name" value="Rev_trsase/Diguanyl_cyclase"/>
</dbReference>
<dbReference type="CDD" id="cd01647">
    <property type="entry name" value="RT_LTR"/>
    <property type="match status" value="1"/>
</dbReference>
<dbReference type="Proteomes" id="UP000603453">
    <property type="component" value="Unassembled WGS sequence"/>
</dbReference>
<organism evidence="8 9">
    <name type="scientific">Mucor saturninus</name>
    <dbReference type="NCBI Taxonomy" id="64648"/>
    <lineage>
        <taxon>Eukaryota</taxon>
        <taxon>Fungi</taxon>
        <taxon>Fungi incertae sedis</taxon>
        <taxon>Mucoromycota</taxon>
        <taxon>Mucoromycotina</taxon>
        <taxon>Mucoromycetes</taxon>
        <taxon>Mucorales</taxon>
        <taxon>Mucorineae</taxon>
        <taxon>Mucoraceae</taxon>
        <taxon>Mucor</taxon>
    </lineage>
</organism>
<dbReference type="OrthoDB" id="2275149at2759"/>
<dbReference type="Gene3D" id="3.10.10.10">
    <property type="entry name" value="HIV Type 1 Reverse Transcriptase, subunit A, domain 1"/>
    <property type="match status" value="1"/>
</dbReference>
<name>A0A8H7QLJ4_9FUNG</name>
<dbReference type="PANTHER" id="PTHR37984">
    <property type="entry name" value="PROTEIN CBG26694"/>
    <property type="match status" value="1"/>
</dbReference>
<evidence type="ECO:0000256" key="3">
    <source>
        <dbReference type="ARBA" id="ARBA00022722"/>
    </source>
</evidence>
<dbReference type="GO" id="GO:0005634">
    <property type="term" value="C:nucleus"/>
    <property type="evidence" value="ECO:0007669"/>
    <property type="project" value="UniProtKB-ARBA"/>
</dbReference>
<dbReference type="CDD" id="cd09274">
    <property type="entry name" value="RNase_HI_RT_Ty3"/>
    <property type="match status" value="1"/>
</dbReference>
<dbReference type="Pfam" id="PF00078">
    <property type="entry name" value="RVT_1"/>
    <property type="match status" value="1"/>
</dbReference>
<dbReference type="InterPro" id="IPR050951">
    <property type="entry name" value="Retrovirus_Pol_polyprotein"/>
</dbReference>
<gene>
    <name evidence="8" type="ORF">INT47_009943</name>
</gene>
<accession>A0A8H7QLJ4</accession>
<keyword evidence="1" id="KW-0808">Transferase</keyword>